<feature type="domain" description="PAS" evidence="6">
    <location>
        <begin position="12"/>
        <end position="76"/>
    </location>
</feature>
<dbReference type="CDD" id="cd00130">
    <property type="entry name" value="PAS"/>
    <property type="match status" value="2"/>
</dbReference>
<dbReference type="InterPro" id="IPR000014">
    <property type="entry name" value="PAS"/>
</dbReference>
<dbReference type="SUPFAM" id="SSF47384">
    <property type="entry name" value="Homodimeric domain of signal transducing histidine kinase"/>
    <property type="match status" value="1"/>
</dbReference>
<dbReference type="AlphaFoldDB" id="A0A517XTK4"/>
<evidence type="ECO:0000313" key="8">
    <source>
        <dbReference type="Proteomes" id="UP000319576"/>
    </source>
</evidence>
<dbReference type="InterPro" id="IPR005467">
    <property type="entry name" value="His_kinase_dom"/>
</dbReference>
<evidence type="ECO:0000259" key="6">
    <source>
        <dbReference type="PROSITE" id="PS50112"/>
    </source>
</evidence>
<dbReference type="Gene3D" id="3.30.565.10">
    <property type="entry name" value="Histidine kinase-like ATPase, C-terminal domain"/>
    <property type="match status" value="1"/>
</dbReference>
<gene>
    <name evidence="7" type="primary">zraS_4</name>
    <name evidence="7" type="ORF">ETAA1_27880</name>
</gene>
<dbReference type="PANTHER" id="PTHR43065">
    <property type="entry name" value="SENSOR HISTIDINE KINASE"/>
    <property type="match status" value="1"/>
</dbReference>
<dbReference type="KEGG" id="uli:ETAA1_27880"/>
<dbReference type="InterPro" id="IPR003661">
    <property type="entry name" value="HisK_dim/P_dom"/>
</dbReference>
<feature type="domain" description="PAS" evidence="6">
    <location>
        <begin position="131"/>
        <end position="185"/>
    </location>
</feature>
<dbReference type="SMART" id="SM00091">
    <property type="entry name" value="PAS"/>
    <property type="match status" value="2"/>
</dbReference>
<evidence type="ECO:0000313" key="7">
    <source>
        <dbReference type="EMBL" id="QDU20827.1"/>
    </source>
</evidence>
<dbReference type="SUPFAM" id="SSF55785">
    <property type="entry name" value="PYP-like sensor domain (PAS domain)"/>
    <property type="match status" value="2"/>
</dbReference>
<proteinExistence type="predicted"/>
<accession>A0A517XTK4</accession>
<name>A0A517XTK4_9BACT</name>
<dbReference type="GO" id="GO:0000155">
    <property type="term" value="F:phosphorelay sensor kinase activity"/>
    <property type="evidence" value="ECO:0007669"/>
    <property type="project" value="InterPro"/>
</dbReference>
<dbReference type="PRINTS" id="PR00344">
    <property type="entry name" value="BCTRLSENSOR"/>
</dbReference>
<dbReference type="InterPro" id="IPR003594">
    <property type="entry name" value="HATPase_dom"/>
</dbReference>
<reference evidence="7 8" key="1">
    <citation type="submission" date="2019-02" db="EMBL/GenBank/DDBJ databases">
        <title>Deep-cultivation of Planctomycetes and their phenomic and genomic characterization uncovers novel biology.</title>
        <authorList>
            <person name="Wiegand S."/>
            <person name="Jogler M."/>
            <person name="Boedeker C."/>
            <person name="Pinto D."/>
            <person name="Vollmers J."/>
            <person name="Rivas-Marin E."/>
            <person name="Kohn T."/>
            <person name="Peeters S.H."/>
            <person name="Heuer A."/>
            <person name="Rast P."/>
            <person name="Oberbeckmann S."/>
            <person name="Bunk B."/>
            <person name="Jeske O."/>
            <person name="Meyerdierks A."/>
            <person name="Storesund J.E."/>
            <person name="Kallscheuer N."/>
            <person name="Luecker S."/>
            <person name="Lage O.M."/>
            <person name="Pohl T."/>
            <person name="Merkel B.J."/>
            <person name="Hornburger P."/>
            <person name="Mueller R.-W."/>
            <person name="Bruemmer F."/>
            <person name="Labrenz M."/>
            <person name="Spormann A.M."/>
            <person name="Op den Camp H."/>
            <person name="Overmann J."/>
            <person name="Amann R."/>
            <person name="Jetten M.S.M."/>
            <person name="Mascher T."/>
            <person name="Medema M.H."/>
            <person name="Devos D.P."/>
            <person name="Kaster A.-K."/>
            <person name="Ovreas L."/>
            <person name="Rohde M."/>
            <person name="Galperin M.Y."/>
            <person name="Jogler C."/>
        </authorList>
    </citation>
    <scope>NUCLEOTIDE SEQUENCE [LARGE SCALE GENOMIC DNA]</scope>
    <source>
        <strain evidence="7 8">ETA_A1</strain>
    </source>
</reference>
<feature type="domain" description="Histidine kinase" evidence="5">
    <location>
        <begin position="275"/>
        <end position="482"/>
    </location>
</feature>
<keyword evidence="3" id="KW-0597">Phosphoprotein</keyword>
<dbReference type="Pfam" id="PF02518">
    <property type="entry name" value="HATPase_c"/>
    <property type="match status" value="1"/>
</dbReference>
<dbReference type="SMART" id="SM00387">
    <property type="entry name" value="HATPase_c"/>
    <property type="match status" value="1"/>
</dbReference>
<dbReference type="OrthoDB" id="260274at2"/>
<dbReference type="CDD" id="cd00082">
    <property type="entry name" value="HisKA"/>
    <property type="match status" value="1"/>
</dbReference>
<dbReference type="EC" id="2.7.13.3" evidence="2"/>
<dbReference type="Pfam" id="PF08448">
    <property type="entry name" value="PAS_4"/>
    <property type="match status" value="2"/>
</dbReference>
<dbReference type="Gene3D" id="3.30.450.20">
    <property type="entry name" value="PAS domain"/>
    <property type="match status" value="2"/>
</dbReference>
<dbReference type="InterPro" id="IPR036097">
    <property type="entry name" value="HisK_dim/P_sf"/>
</dbReference>
<dbReference type="EMBL" id="CP036273">
    <property type="protein sequence ID" value="QDU20827.1"/>
    <property type="molecule type" value="Genomic_DNA"/>
</dbReference>
<dbReference type="PROSITE" id="PS50109">
    <property type="entry name" value="HIS_KIN"/>
    <property type="match status" value="1"/>
</dbReference>
<dbReference type="PANTHER" id="PTHR43065:SF42">
    <property type="entry name" value="TWO-COMPONENT SENSOR PPRA"/>
    <property type="match status" value="1"/>
</dbReference>
<dbReference type="InterPro" id="IPR004358">
    <property type="entry name" value="Sig_transdc_His_kin-like_C"/>
</dbReference>
<dbReference type="RefSeq" id="WP_145239048.1">
    <property type="nucleotide sequence ID" value="NZ_CP036273.1"/>
</dbReference>
<keyword evidence="4" id="KW-0175">Coiled coil</keyword>
<dbReference type="PROSITE" id="PS50112">
    <property type="entry name" value="PAS"/>
    <property type="match status" value="2"/>
</dbReference>
<dbReference type="NCBIfam" id="TIGR00229">
    <property type="entry name" value="sensory_box"/>
    <property type="match status" value="1"/>
</dbReference>
<sequence length="483" mass="51905">MKSFPAAESAAILDSLPVVVFRIGPDLRLTYANRPTCELLGLTPTQVVGRSCLEVGMEPATYGRWVEHLRTAFRTGQPGRFQYLRPPPPAEMLFEYRFVPERGADGAVASVLVAAFTVDEVKELRAELRAEEERFRAFMDRLPANAWMRNEAGVYVFVNSTYLAHYGFRPQDVIGRTVDEVWPADVAARFRSTDERVYAVWRAEQFLEVAPEPDGTPRSWLNVKFPFTGPDGVRYVGGVGIDVTDREREAAARRELDARLVSAEKIQALALLAAGSAHDFKNVLSVILGNADLAAGAVPAESPAREYLRQLSLAGDRAAELCSQMFAFAGGAQPRPGPTDLGAVARDTLRMSQPPRTSGVRVVVAAESNLPPVWADPSQLSQVVLNLVTNAVQAIGRNPGTVRVGVSAADDCVIMEVSDDGCGIPAAHLGRVFDPFFTTKPDGSGLGLAAVAGIVRDLGGTIAAESAAGAGTTFRVSLPAYHA</sequence>
<dbReference type="InterPro" id="IPR036890">
    <property type="entry name" value="HATPase_C_sf"/>
</dbReference>
<comment type="catalytic activity">
    <reaction evidence="1">
        <text>ATP + protein L-histidine = ADP + protein N-phospho-L-histidine.</text>
        <dbReference type="EC" id="2.7.13.3"/>
    </reaction>
</comment>
<keyword evidence="7" id="KW-0808">Transferase</keyword>
<evidence type="ECO:0000259" key="5">
    <source>
        <dbReference type="PROSITE" id="PS50109"/>
    </source>
</evidence>
<evidence type="ECO:0000256" key="3">
    <source>
        <dbReference type="ARBA" id="ARBA00022553"/>
    </source>
</evidence>
<dbReference type="Gene3D" id="1.10.287.130">
    <property type="match status" value="1"/>
</dbReference>
<keyword evidence="8" id="KW-1185">Reference proteome</keyword>
<organism evidence="7 8">
    <name type="scientific">Urbifossiella limnaea</name>
    <dbReference type="NCBI Taxonomy" id="2528023"/>
    <lineage>
        <taxon>Bacteria</taxon>
        <taxon>Pseudomonadati</taxon>
        <taxon>Planctomycetota</taxon>
        <taxon>Planctomycetia</taxon>
        <taxon>Gemmatales</taxon>
        <taxon>Gemmataceae</taxon>
        <taxon>Urbifossiella</taxon>
    </lineage>
</organism>
<evidence type="ECO:0000256" key="4">
    <source>
        <dbReference type="SAM" id="Coils"/>
    </source>
</evidence>
<dbReference type="Proteomes" id="UP000319576">
    <property type="component" value="Chromosome"/>
</dbReference>
<dbReference type="InterPro" id="IPR035965">
    <property type="entry name" value="PAS-like_dom_sf"/>
</dbReference>
<dbReference type="SUPFAM" id="SSF55874">
    <property type="entry name" value="ATPase domain of HSP90 chaperone/DNA topoisomerase II/histidine kinase"/>
    <property type="match status" value="1"/>
</dbReference>
<evidence type="ECO:0000256" key="1">
    <source>
        <dbReference type="ARBA" id="ARBA00000085"/>
    </source>
</evidence>
<protein>
    <recommendedName>
        <fullName evidence="2">histidine kinase</fullName>
        <ecNumber evidence="2">2.7.13.3</ecNumber>
    </recommendedName>
</protein>
<dbReference type="InterPro" id="IPR013656">
    <property type="entry name" value="PAS_4"/>
</dbReference>
<evidence type="ECO:0000256" key="2">
    <source>
        <dbReference type="ARBA" id="ARBA00012438"/>
    </source>
</evidence>
<feature type="coiled-coil region" evidence="4">
    <location>
        <begin position="114"/>
        <end position="141"/>
    </location>
</feature>